<organism evidence="5 6">
    <name type="scientific">Paenibacillus sepulcri</name>
    <dbReference type="NCBI Taxonomy" id="359917"/>
    <lineage>
        <taxon>Bacteria</taxon>
        <taxon>Bacillati</taxon>
        <taxon>Bacillota</taxon>
        <taxon>Bacilli</taxon>
        <taxon>Bacillales</taxon>
        <taxon>Paenibacillaceae</taxon>
        <taxon>Paenibacillus</taxon>
    </lineage>
</organism>
<comment type="caution">
    <text evidence="5">The sequence shown here is derived from an EMBL/GenBank/DDBJ whole genome shotgun (WGS) entry which is preliminary data.</text>
</comment>
<dbReference type="PRINTS" id="PR00035">
    <property type="entry name" value="HTHGNTR"/>
</dbReference>
<keyword evidence="6" id="KW-1185">Reference proteome</keyword>
<keyword evidence="1" id="KW-0805">Transcription regulation</keyword>
<evidence type="ECO:0000256" key="1">
    <source>
        <dbReference type="ARBA" id="ARBA00023015"/>
    </source>
</evidence>
<evidence type="ECO:0000313" key="5">
    <source>
        <dbReference type="EMBL" id="MBW7455433.1"/>
    </source>
</evidence>
<dbReference type="Pfam" id="PF00392">
    <property type="entry name" value="GntR"/>
    <property type="match status" value="1"/>
</dbReference>
<reference evidence="5 6" key="1">
    <citation type="submission" date="2021-07" db="EMBL/GenBank/DDBJ databases">
        <title>Paenibacillus radiodurans sp. nov., isolated from the southeastern edge of Tengger Desert.</title>
        <authorList>
            <person name="Zhang G."/>
        </authorList>
    </citation>
    <scope>NUCLEOTIDE SEQUENCE [LARGE SCALE GENOMIC DNA]</scope>
    <source>
        <strain evidence="5 6">CCM 7311</strain>
    </source>
</reference>
<dbReference type="Gene3D" id="1.10.10.10">
    <property type="entry name" value="Winged helix-like DNA-binding domain superfamily/Winged helix DNA-binding domain"/>
    <property type="match status" value="1"/>
</dbReference>
<evidence type="ECO:0000256" key="3">
    <source>
        <dbReference type="ARBA" id="ARBA00023163"/>
    </source>
</evidence>
<dbReference type="PROSITE" id="PS50949">
    <property type="entry name" value="HTH_GNTR"/>
    <property type="match status" value="1"/>
</dbReference>
<protein>
    <submittedName>
        <fullName evidence="5">Winged helix-turn-helix domain-containing protein</fullName>
    </submittedName>
</protein>
<accession>A0ABS7C3F0</accession>
<feature type="domain" description="HTH gntR-type" evidence="4">
    <location>
        <begin position="6"/>
        <end position="59"/>
    </location>
</feature>
<gene>
    <name evidence="5" type="ORF">K0U00_15515</name>
</gene>
<dbReference type="CDD" id="cd07377">
    <property type="entry name" value="WHTH_GntR"/>
    <property type="match status" value="1"/>
</dbReference>
<sequence>MKEQLPPKYMQLKEEILTWITAEQFKPHDKLPSENEIAATFSLSRQTVRQALGELEAEG</sequence>
<dbReference type="InterPro" id="IPR036388">
    <property type="entry name" value="WH-like_DNA-bd_sf"/>
</dbReference>
<evidence type="ECO:0000256" key="2">
    <source>
        <dbReference type="ARBA" id="ARBA00023125"/>
    </source>
</evidence>
<evidence type="ECO:0000313" key="6">
    <source>
        <dbReference type="Proteomes" id="UP001519887"/>
    </source>
</evidence>
<dbReference type="InterPro" id="IPR050679">
    <property type="entry name" value="Bact_HTH_transcr_reg"/>
</dbReference>
<dbReference type="InterPro" id="IPR036390">
    <property type="entry name" value="WH_DNA-bd_sf"/>
</dbReference>
<keyword evidence="2" id="KW-0238">DNA-binding</keyword>
<name>A0ABS7C3F0_9BACL</name>
<proteinExistence type="predicted"/>
<feature type="non-terminal residue" evidence="5">
    <location>
        <position position="59"/>
    </location>
</feature>
<dbReference type="InterPro" id="IPR000524">
    <property type="entry name" value="Tscrpt_reg_HTH_GntR"/>
</dbReference>
<dbReference type="SUPFAM" id="SSF46785">
    <property type="entry name" value="Winged helix' DNA-binding domain"/>
    <property type="match status" value="1"/>
</dbReference>
<dbReference type="Proteomes" id="UP001519887">
    <property type="component" value="Unassembled WGS sequence"/>
</dbReference>
<keyword evidence="3" id="KW-0804">Transcription</keyword>
<dbReference type="PANTHER" id="PTHR44846">
    <property type="entry name" value="MANNOSYL-D-GLYCERATE TRANSPORT/METABOLISM SYSTEM REPRESSOR MNGR-RELATED"/>
    <property type="match status" value="1"/>
</dbReference>
<dbReference type="SMART" id="SM00345">
    <property type="entry name" value="HTH_GNTR"/>
    <property type="match status" value="1"/>
</dbReference>
<dbReference type="EMBL" id="JAHZIK010000364">
    <property type="protein sequence ID" value="MBW7455433.1"/>
    <property type="molecule type" value="Genomic_DNA"/>
</dbReference>
<dbReference type="PANTHER" id="PTHR44846:SF1">
    <property type="entry name" value="MANNOSYL-D-GLYCERATE TRANSPORT_METABOLISM SYSTEM REPRESSOR MNGR-RELATED"/>
    <property type="match status" value="1"/>
</dbReference>
<evidence type="ECO:0000259" key="4">
    <source>
        <dbReference type="PROSITE" id="PS50949"/>
    </source>
</evidence>